<evidence type="ECO:0000313" key="1">
    <source>
        <dbReference type="EMBL" id="KAJ8109081.1"/>
    </source>
</evidence>
<reference evidence="1" key="1">
    <citation type="submission" date="2022-11" db="EMBL/GenBank/DDBJ databases">
        <title>Genome Sequence of Nemania bipapillata.</title>
        <authorList>
            <person name="Buettner E."/>
        </authorList>
    </citation>
    <scope>NUCLEOTIDE SEQUENCE</scope>
    <source>
        <strain evidence="1">CP14</strain>
    </source>
</reference>
<evidence type="ECO:0000313" key="2">
    <source>
        <dbReference type="Proteomes" id="UP001153334"/>
    </source>
</evidence>
<sequence length="204" mass="22696">MAVKNARRQNILMFGAASDQGVKYTDLPYMAKLAQVGFGDVICIGGARELGRADEKSRNEGEFFFPGQTNGMPAPLPSLRSSFGEKTGSSVATALAAGFTALIMLLVNMSDEYGGRVDTEPRSPPPKYRTQLQDPNHVRKIFKNLLRDPETNRPNGEIQSDLVIPVHECFETDGLKRQYFHVPENERAKKGEKLLDVVLEQILW</sequence>
<dbReference type="EMBL" id="JAPESX010002155">
    <property type="protein sequence ID" value="KAJ8109081.1"/>
    <property type="molecule type" value="Genomic_DNA"/>
</dbReference>
<keyword evidence="2" id="KW-1185">Reference proteome</keyword>
<gene>
    <name evidence="1" type="ORF">ONZ43_g6238</name>
</gene>
<organism evidence="1 2">
    <name type="scientific">Nemania bipapillata</name>
    <dbReference type="NCBI Taxonomy" id="110536"/>
    <lineage>
        <taxon>Eukaryota</taxon>
        <taxon>Fungi</taxon>
        <taxon>Dikarya</taxon>
        <taxon>Ascomycota</taxon>
        <taxon>Pezizomycotina</taxon>
        <taxon>Sordariomycetes</taxon>
        <taxon>Xylariomycetidae</taxon>
        <taxon>Xylariales</taxon>
        <taxon>Xylariaceae</taxon>
        <taxon>Nemania</taxon>
    </lineage>
</organism>
<accession>A0ACC2I2V7</accession>
<proteinExistence type="predicted"/>
<name>A0ACC2I2V7_9PEZI</name>
<comment type="caution">
    <text evidence="1">The sequence shown here is derived from an EMBL/GenBank/DDBJ whole genome shotgun (WGS) entry which is preliminary data.</text>
</comment>
<dbReference type="Proteomes" id="UP001153334">
    <property type="component" value="Unassembled WGS sequence"/>
</dbReference>
<protein>
    <submittedName>
        <fullName evidence="1">Uncharacterized protein</fullName>
    </submittedName>
</protein>